<dbReference type="Proteomes" id="UP000198323">
    <property type="component" value="Unassembled WGS sequence"/>
</dbReference>
<sequence length="49" mass="5727">MGKAILEELEENAQLEQEETLQKAVEEVLLKQMVIDNRVLQCEIITQRE</sequence>
<protein>
    <submittedName>
        <fullName evidence="1">Uncharacterized protein</fullName>
    </submittedName>
</protein>
<keyword evidence="2" id="KW-1185">Reference proteome</keyword>
<accession>A0A226NJD3</accession>
<gene>
    <name evidence="1" type="ORF">ASZ78_005497</name>
</gene>
<feature type="non-terminal residue" evidence="1">
    <location>
        <position position="49"/>
    </location>
</feature>
<organism evidence="1 2">
    <name type="scientific">Callipepla squamata</name>
    <name type="common">Scaled quail</name>
    <dbReference type="NCBI Taxonomy" id="9009"/>
    <lineage>
        <taxon>Eukaryota</taxon>
        <taxon>Metazoa</taxon>
        <taxon>Chordata</taxon>
        <taxon>Craniata</taxon>
        <taxon>Vertebrata</taxon>
        <taxon>Euteleostomi</taxon>
        <taxon>Archelosauria</taxon>
        <taxon>Archosauria</taxon>
        <taxon>Dinosauria</taxon>
        <taxon>Saurischia</taxon>
        <taxon>Theropoda</taxon>
        <taxon>Coelurosauria</taxon>
        <taxon>Aves</taxon>
        <taxon>Neognathae</taxon>
        <taxon>Galloanserae</taxon>
        <taxon>Galliformes</taxon>
        <taxon>Odontophoridae</taxon>
        <taxon>Callipepla</taxon>
    </lineage>
</organism>
<evidence type="ECO:0000313" key="2">
    <source>
        <dbReference type="Proteomes" id="UP000198323"/>
    </source>
</evidence>
<evidence type="ECO:0000313" key="1">
    <source>
        <dbReference type="EMBL" id="OXB67815.1"/>
    </source>
</evidence>
<dbReference type="EMBL" id="MCFN01000030">
    <property type="protein sequence ID" value="OXB67815.1"/>
    <property type="molecule type" value="Genomic_DNA"/>
</dbReference>
<reference evidence="1 2" key="1">
    <citation type="submission" date="2016-07" db="EMBL/GenBank/DDBJ databases">
        <title>Disparate Historic Effective Population Sizes Predicted by Modern Levels of Genome Diversity for the Scaled Quail (Callipepla squamata) and the Northern Bobwhite (Colinus virginianus): Inferences from First and Second Generation Draft Genome Assemblies for Sympatric New World Quail.</title>
        <authorList>
            <person name="Oldeschulte D.L."/>
            <person name="Halley Y.A."/>
            <person name="Bhattarai E.K."/>
            <person name="Brashear W.A."/>
            <person name="Hill J."/>
            <person name="Metz R.P."/>
            <person name="Johnson C.D."/>
            <person name="Rollins D."/>
            <person name="Peterson M.J."/>
            <person name="Bickhart D.M."/>
            <person name="Decker J.E."/>
            <person name="Seabury C.M."/>
        </authorList>
    </citation>
    <scope>NUCLEOTIDE SEQUENCE [LARGE SCALE GENOMIC DNA]</scope>
    <source>
        <strain evidence="1 2">Texas</strain>
        <tissue evidence="1">Leg muscle</tissue>
    </source>
</reference>
<proteinExistence type="predicted"/>
<comment type="caution">
    <text evidence="1">The sequence shown here is derived from an EMBL/GenBank/DDBJ whole genome shotgun (WGS) entry which is preliminary data.</text>
</comment>
<name>A0A226NJD3_CALSU</name>
<dbReference type="AlphaFoldDB" id="A0A226NJD3"/>